<evidence type="ECO:0000256" key="8">
    <source>
        <dbReference type="HAMAP-Rule" id="MF_00087"/>
    </source>
</evidence>
<comment type="similarity">
    <text evidence="2 8 12">Belongs to the glutamyl-tRNA reductase family.</text>
</comment>
<dbReference type="EMBL" id="FMKA01000032">
    <property type="protein sequence ID" value="SCP99095.1"/>
    <property type="molecule type" value="Genomic_DNA"/>
</dbReference>
<keyword evidence="5 8" id="KW-0560">Oxidoreductase</keyword>
<dbReference type="Gene3D" id="3.40.50.720">
    <property type="entry name" value="NAD(P)-binding Rossmann-like Domain"/>
    <property type="match status" value="1"/>
</dbReference>
<evidence type="ECO:0000259" key="15">
    <source>
        <dbReference type="Pfam" id="PF05201"/>
    </source>
</evidence>
<dbReference type="GO" id="GO:0019353">
    <property type="term" value="P:protoporphyrinogen IX biosynthetic process from glutamate"/>
    <property type="evidence" value="ECO:0007669"/>
    <property type="project" value="TreeGrafter"/>
</dbReference>
<evidence type="ECO:0000259" key="13">
    <source>
        <dbReference type="Pfam" id="PF00745"/>
    </source>
</evidence>
<feature type="binding site" evidence="8 10">
    <location>
        <position position="115"/>
    </location>
    <ligand>
        <name>substrate</name>
    </ligand>
</feature>
<comment type="function">
    <text evidence="8">Catalyzes the NADPH-dependent reduction of glutamyl-tRNA(Glu) to glutamate 1-semialdehyde (GSA).</text>
</comment>
<feature type="active site" description="Nucleophile" evidence="8 9">
    <location>
        <position position="50"/>
    </location>
</feature>
<comment type="domain">
    <text evidence="8">Possesses an unusual extended V-shaped dimeric structure with each monomer consisting of three distinct domains arranged along a curved 'spinal' alpha-helix. The N-terminal catalytic domain specifically recognizes the glutamate moiety of the substrate. The second domain is the NADPH-binding domain, and the third C-terminal domain is responsible for dimerization.</text>
</comment>
<dbReference type="PANTHER" id="PTHR43013">
    <property type="entry name" value="GLUTAMYL-TRNA REDUCTASE"/>
    <property type="match status" value="1"/>
</dbReference>
<evidence type="ECO:0000256" key="6">
    <source>
        <dbReference type="ARBA" id="ARBA00023244"/>
    </source>
</evidence>
<keyword evidence="6 8" id="KW-0627">Porphyrin biosynthesis</keyword>
<dbReference type="Proteomes" id="UP000199315">
    <property type="component" value="Unassembled WGS sequence"/>
</dbReference>
<dbReference type="AlphaFoldDB" id="A0A1D3TXM4"/>
<comment type="subunit">
    <text evidence="8">Homodimer.</text>
</comment>
<comment type="catalytic activity">
    <reaction evidence="7 8 12">
        <text>(S)-4-amino-5-oxopentanoate + tRNA(Glu) + NADP(+) = L-glutamyl-tRNA(Glu) + NADPH + H(+)</text>
        <dbReference type="Rhea" id="RHEA:12344"/>
        <dbReference type="Rhea" id="RHEA-COMP:9663"/>
        <dbReference type="Rhea" id="RHEA-COMP:9680"/>
        <dbReference type="ChEBI" id="CHEBI:15378"/>
        <dbReference type="ChEBI" id="CHEBI:57501"/>
        <dbReference type="ChEBI" id="CHEBI:57783"/>
        <dbReference type="ChEBI" id="CHEBI:58349"/>
        <dbReference type="ChEBI" id="CHEBI:78442"/>
        <dbReference type="ChEBI" id="CHEBI:78520"/>
        <dbReference type="EC" id="1.2.1.70"/>
    </reaction>
</comment>
<evidence type="ECO:0000256" key="2">
    <source>
        <dbReference type="ARBA" id="ARBA00005916"/>
    </source>
</evidence>
<feature type="binding site" evidence="8 10">
    <location>
        <begin position="49"/>
        <end position="52"/>
    </location>
    <ligand>
        <name>substrate</name>
    </ligand>
</feature>
<dbReference type="InterPro" id="IPR015896">
    <property type="entry name" value="4pyrrol_synth_GluRdtase_dimer"/>
</dbReference>
<feature type="binding site" evidence="8 10">
    <location>
        <begin position="109"/>
        <end position="111"/>
    </location>
    <ligand>
        <name>substrate</name>
    </ligand>
</feature>
<feature type="domain" description="Tetrapyrrole biosynthesis glutamyl-tRNA reductase dimerisation" evidence="13">
    <location>
        <begin position="309"/>
        <end position="400"/>
    </location>
</feature>
<name>A0A1D3TXM4_9FIRM</name>
<feature type="binding site" evidence="8 10">
    <location>
        <position position="104"/>
    </location>
    <ligand>
        <name>substrate</name>
    </ligand>
</feature>
<dbReference type="PANTHER" id="PTHR43013:SF1">
    <property type="entry name" value="GLUTAMYL-TRNA REDUCTASE"/>
    <property type="match status" value="1"/>
</dbReference>
<evidence type="ECO:0000256" key="4">
    <source>
        <dbReference type="ARBA" id="ARBA00022857"/>
    </source>
</evidence>
<dbReference type="EC" id="1.2.1.70" evidence="3 8"/>
<evidence type="ECO:0000313" key="16">
    <source>
        <dbReference type="EMBL" id="SCP99095.1"/>
    </source>
</evidence>
<dbReference type="GO" id="GO:0008883">
    <property type="term" value="F:glutamyl-tRNA reductase activity"/>
    <property type="evidence" value="ECO:0007669"/>
    <property type="project" value="UniProtKB-UniRule"/>
</dbReference>
<evidence type="ECO:0000256" key="3">
    <source>
        <dbReference type="ARBA" id="ARBA00012970"/>
    </source>
</evidence>
<evidence type="ECO:0000256" key="12">
    <source>
        <dbReference type="RuleBase" id="RU000584"/>
    </source>
</evidence>
<dbReference type="Pfam" id="PF05201">
    <property type="entry name" value="GlutR_N"/>
    <property type="match status" value="1"/>
</dbReference>
<dbReference type="Pfam" id="PF01488">
    <property type="entry name" value="Shikimate_DH"/>
    <property type="match status" value="1"/>
</dbReference>
<evidence type="ECO:0000256" key="11">
    <source>
        <dbReference type="PIRSR" id="PIRSR000445-3"/>
    </source>
</evidence>
<dbReference type="InterPro" id="IPR006151">
    <property type="entry name" value="Shikm_DH/Glu-tRNA_Rdtase"/>
</dbReference>
<evidence type="ECO:0000256" key="9">
    <source>
        <dbReference type="PIRSR" id="PIRSR000445-1"/>
    </source>
</evidence>
<dbReference type="UniPathway" id="UPA00251">
    <property type="reaction ID" value="UER00316"/>
</dbReference>
<evidence type="ECO:0000259" key="14">
    <source>
        <dbReference type="Pfam" id="PF01488"/>
    </source>
</evidence>
<dbReference type="HAMAP" id="MF_00087">
    <property type="entry name" value="Glu_tRNA_reductase"/>
    <property type="match status" value="1"/>
</dbReference>
<dbReference type="InterPro" id="IPR036291">
    <property type="entry name" value="NAD(P)-bd_dom_sf"/>
</dbReference>
<dbReference type="GO" id="GO:0050661">
    <property type="term" value="F:NADP binding"/>
    <property type="evidence" value="ECO:0007669"/>
    <property type="project" value="InterPro"/>
</dbReference>
<evidence type="ECO:0000256" key="1">
    <source>
        <dbReference type="ARBA" id="ARBA00005059"/>
    </source>
</evidence>
<dbReference type="NCBIfam" id="TIGR01035">
    <property type="entry name" value="hemA"/>
    <property type="match status" value="1"/>
</dbReference>
<dbReference type="STRING" id="1619234.SAMN05421730_103216"/>
<dbReference type="SUPFAM" id="SSF69742">
    <property type="entry name" value="Glutamyl tRNA-reductase catalytic, N-terminal domain"/>
    <property type="match status" value="1"/>
</dbReference>
<dbReference type="InterPro" id="IPR036343">
    <property type="entry name" value="GluRdtase_N_sf"/>
</dbReference>
<dbReference type="InterPro" id="IPR015895">
    <property type="entry name" value="4pyrrol_synth_GluRdtase_N"/>
</dbReference>
<reference evidence="16 17" key="1">
    <citation type="submission" date="2016-09" db="EMBL/GenBank/DDBJ databases">
        <authorList>
            <person name="Capua I."/>
            <person name="De Benedictis P."/>
            <person name="Joannis T."/>
            <person name="Lombin L.H."/>
            <person name="Cattoli G."/>
        </authorList>
    </citation>
    <scope>NUCLEOTIDE SEQUENCE [LARGE SCALE GENOMIC DNA]</scope>
    <source>
        <strain evidence="16 17">GluBS11</strain>
    </source>
</reference>
<dbReference type="PROSITE" id="PS00747">
    <property type="entry name" value="GLUTR"/>
    <property type="match status" value="1"/>
</dbReference>
<proteinExistence type="inferred from homology"/>
<dbReference type="InterPro" id="IPR000343">
    <property type="entry name" value="4pyrrol_synth_GluRdtase"/>
</dbReference>
<protein>
    <recommendedName>
        <fullName evidence="3 8">Glutamyl-tRNA reductase</fullName>
        <shortName evidence="8">GluTR</shortName>
        <ecNumber evidence="3 8">1.2.1.70</ecNumber>
    </recommendedName>
</protein>
<feature type="domain" description="Quinate/shikimate 5-dehydrogenase/glutamyl-tRNA reductase" evidence="14">
    <location>
        <begin position="166"/>
        <end position="293"/>
    </location>
</feature>
<evidence type="ECO:0000256" key="10">
    <source>
        <dbReference type="PIRSR" id="PIRSR000445-2"/>
    </source>
</evidence>
<evidence type="ECO:0000256" key="7">
    <source>
        <dbReference type="ARBA" id="ARBA00047464"/>
    </source>
</evidence>
<dbReference type="Gene3D" id="3.30.460.30">
    <property type="entry name" value="Glutamyl-tRNA reductase, N-terminal domain"/>
    <property type="match status" value="1"/>
</dbReference>
<evidence type="ECO:0000313" key="17">
    <source>
        <dbReference type="Proteomes" id="UP000199315"/>
    </source>
</evidence>
<comment type="caution">
    <text evidence="8">Lacks conserved residue(s) required for the propagation of feature annotation.</text>
</comment>
<dbReference type="PIRSF" id="PIRSF000445">
    <property type="entry name" value="4pyrrol_synth_GluRdtase"/>
    <property type="match status" value="1"/>
</dbReference>
<dbReference type="InterPro" id="IPR018214">
    <property type="entry name" value="GluRdtase_CS"/>
</dbReference>
<organism evidence="16 17">
    <name type="scientific">Anaerobium acetethylicum</name>
    <dbReference type="NCBI Taxonomy" id="1619234"/>
    <lineage>
        <taxon>Bacteria</taxon>
        <taxon>Bacillati</taxon>
        <taxon>Bacillota</taxon>
        <taxon>Clostridia</taxon>
        <taxon>Lachnospirales</taxon>
        <taxon>Lachnospiraceae</taxon>
        <taxon>Anaerobium</taxon>
    </lineage>
</organism>
<feature type="domain" description="Glutamyl-tRNA reductase N-terminal" evidence="15">
    <location>
        <begin position="6"/>
        <end position="150"/>
    </location>
</feature>
<comment type="pathway">
    <text evidence="1 8 12">Porphyrin-containing compound metabolism; protoporphyrin-IX biosynthesis; 5-aminolevulinate from L-glutamyl-tRNA(Glu): step 1/2.</text>
</comment>
<sequence>MNILMIGIDCGKASIQEREKFSLTVSQGAKLGKRIVEEYGASGCVILSTCNRTELWFSGLEASPWEVLIGEMGSNRESYGGMFAERSGKEAAGYLFELACGMHSQIFGEDQILTQVKAALQNAREAGHTDQVLETLFRLAITGAKRVKSEVRLTNRNSSVPDKALELLEQETGELAGKRCLVIGNGEIGQLMAEKLVASRCSVTMTLRQYRKAEVRIPDGVTPIAYDRRYSVIGEMDFIFSGTLSPHLTVRKEDLCGMEESRTYRFMDLAVPRDIDPEIGSLPYAKVYDMDDLGTDTGCGEAELQKSAEILETYREEFFSWYRDRDYRKAVHHIGTRTGKLADAKLTREYRKIQISREDETELRKSIQAATQKSVEKLMFAAKDHMDEAQWHQCIKAFHKVSEEME</sequence>
<comment type="miscellaneous">
    <text evidence="8">During catalysis, the active site Cys acts as a nucleophile attacking the alpha-carbonyl group of tRNA-bound glutamate with the formation of a thioester intermediate between enzyme and glutamate, and the concomitant release of tRNA(Glu). The thioester intermediate is finally reduced by direct hydride transfer from NADPH, to form the product GSA.</text>
</comment>
<dbReference type="Pfam" id="PF00745">
    <property type="entry name" value="GlutR_dimer"/>
    <property type="match status" value="1"/>
</dbReference>
<dbReference type="RefSeq" id="WP_169823755.1">
    <property type="nucleotide sequence ID" value="NZ_FMKA01000032.1"/>
</dbReference>
<evidence type="ECO:0000256" key="5">
    <source>
        <dbReference type="ARBA" id="ARBA00023002"/>
    </source>
</evidence>
<dbReference type="SUPFAM" id="SSF51735">
    <property type="entry name" value="NAD(P)-binding Rossmann-fold domains"/>
    <property type="match status" value="1"/>
</dbReference>
<feature type="binding site" evidence="8 11">
    <location>
        <begin position="184"/>
        <end position="189"/>
    </location>
    <ligand>
        <name>NADP(+)</name>
        <dbReference type="ChEBI" id="CHEBI:58349"/>
    </ligand>
</feature>
<gene>
    <name evidence="8" type="primary">hemA</name>
    <name evidence="16" type="ORF">SAMN05421730_103216</name>
</gene>
<keyword evidence="17" id="KW-1185">Reference proteome</keyword>
<keyword evidence="4 8" id="KW-0521">NADP</keyword>
<accession>A0A1D3TXM4</accession>